<protein>
    <submittedName>
        <fullName evidence="1">MATE family efflux transporter</fullName>
    </submittedName>
</protein>
<organism evidence="1 2">
    <name type="scientific">Aristaeella hokkaidonensis</name>
    <dbReference type="NCBI Taxonomy" id="3046382"/>
    <lineage>
        <taxon>Bacteria</taxon>
        <taxon>Bacillati</taxon>
        <taxon>Bacillota</taxon>
        <taxon>Clostridia</taxon>
        <taxon>Eubacteriales</taxon>
        <taxon>Aristaeellaceae</taxon>
        <taxon>Aristaeella</taxon>
    </lineage>
</organism>
<evidence type="ECO:0000313" key="1">
    <source>
        <dbReference type="EMBL" id="QUC66499.1"/>
    </source>
</evidence>
<gene>
    <name evidence="1" type="ORF">JYE49_11595</name>
</gene>
<name>A0AC61N5E5_9FIRM</name>
<dbReference type="EMBL" id="CP068393">
    <property type="protein sequence ID" value="QUC66499.1"/>
    <property type="molecule type" value="Genomic_DNA"/>
</dbReference>
<accession>A0AC61N5E5</accession>
<keyword evidence="2" id="KW-1185">Reference proteome</keyword>
<reference evidence="1" key="1">
    <citation type="submission" date="2021-01" db="EMBL/GenBank/DDBJ databases">
        <title>Complete genome sequence of Clostridiales bacterium R-7.</title>
        <authorList>
            <person name="Mahoney-Kurpe S.C."/>
            <person name="Palevich N."/>
            <person name="Koike S."/>
            <person name="Moon C.D."/>
            <person name="Attwood G.T."/>
        </authorList>
    </citation>
    <scope>NUCLEOTIDE SEQUENCE</scope>
    <source>
        <strain evidence="1">R-7</strain>
    </source>
</reference>
<evidence type="ECO:0000313" key="2">
    <source>
        <dbReference type="Proteomes" id="UP000682782"/>
    </source>
</evidence>
<proteinExistence type="predicted"/>
<dbReference type="Proteomes" id="UP000682782">
    <property type="component" value="Chromosome"/>
</dbReference>
<sequence length="461" mass="50438">MFSRFIGNKAFYKSVVTLLIPIVIQQFITSFVSLLDNIMVGSLGTEAISAASIANQVMLVFILAVFGGMSGAGIYGAQFFGKGDTDGMRYTFRCKMYFGVLISAAAILVYLFFGESFIAAFLKGESNGGDLALTQRGGCDYLNIMLWGLPPFALVQVYAGTLREAGETRAPMFAGICAILTNLFGNWVLIFGHLGVPAMGVQGAAIATVVSRYVELLIVASHAHRHTDKYPFFAGAYKSLYVPGSLAMKILRTATPLLINEILWSLGMTFITQFYSSRGLNAVAALNINGTAWNLFSVIMMGMGSAVAIMVGQRLGAGKMEEARDVDRKLIFLTEVIHVIIGVSMVLAAPLVPRLYNVSEEVRDLTRQLLMIAGCALPIHSFAHVTYFTIRSGGRTVITFLFDAVYTWVIAVPLAFCLTRFTELTITQVYFCVQFVDILKVMIGLIMLKSDFWARNVVNEE</sequence>